<dbReference type="GO" id="GO:0000160">
    <property type="term" value="P:phosphorelay signal transduction system"/>
    <property type="evidence" value="ECO:0007669"/>
    <property type="project" value="InterPro"/>
</dbReference>
<feature type="modified residue" description="4-aspartylphosphate" evidence="4">
    <location>
        <position position="92"/>
    </location>
</feature>
<dbReference type="EMBL" id="VDCQ01000007">
    <property type="protein sequence ID" value="TNJ66988.1"/>
    <property type="molecule type" value="Genomic_DNA"/>
</dbReference>
<evidence type="ECO:0000256" key="3">
    <source>
        <dbReference type="ARBA" id="ARBA00023163"/>
    </source>
</evidence>
<dbReference type="Proteomes" id="UP000307943">
    <property type="component" value="Unassembled WGS sequence"/>
</dbReference>
<evidence type="ECO:0000259" key="6">
    <source>
        <dbReference type="PROSITE" id="PS50110"/>
    </source>
</evidence>
<dbReference type="SUPFAM" id="SSF46689">
    <property type="entry name" value="Homeodomain-like"/>
    <property type="match status" value="2"/>
</dbReference>
<feature type="domain" description="Response regulatory" evidence="6">
    <location>
        <begin position="40"/>
        <end position="157"/>
    </location>
</feature>
<evidence type="ECO:0000259" key="5">
    <source>
        <dbReference type="PROSITE" id="PS01124"/>
    </source>
</evidence>
<accession>A0A5C4TD50</accession>
<dbReference type="PRINTS" id="PR00032">
    <property type="entry name" value="HTHARAC"/>
</dbReference>
<keyword evidence="2" id="KW-0238">DNA-binding</keyword>
<feature type="domain" description="HTH araC/xylS-type" evidence="5">
    <location>
        <begin position="284"/>
        <end position="383"/>
    </location>
</feature>
<dbReference type="InterPro" id="IPR001789">
    <property type="entry name" value="Sig_transdc_resp-reg_receiver"/>
</dbReference>
<name>A0A5C4TD50_9BACL</name>
<protein>
    <submittedName>
        <fullName evidence="7">Response regulator</fullName>
    </submittedName>
</protein>
<evidence type="ECO:0000256" key="2">
    <source>
        <dbReference type="ARBA" id="ARBA00023125"/>
    </source>
</evidence>
<dbReference type="PROSITE" id="PS00041">
    <property type="entry name" value="HTH_ARAC_FAMILY_1"/>
    <property type="match status" value="1"/>
</dbReference>
<evidence type="ECO:0000256" key="1">
    <source>
        <dbReference type="ARBA" id="ARBA00023015"/>
    </source>
</evidence>
<proteinExistence type="predicted"/>
<dbReference type="InterPro" id="IPR011006">
    <property type="entry name" value="CheY-like_superfamily"/>
</dbReference>
<dbReference type="PROSITE" id="PS01124">
    <property type="entry name" value="HTH_ARAC_FAMILY_2"/>
    <property type="match status" value="1"/>
</dbReference>
<keyword evidence="4" id="KW-0597">Phosphoprotein</keyword>
<dbReference type="PANTHER" id="PTHR43280:SF10">
    <property type="entry name" value="REGULATORY PROTEIN POCR"/>
    <property type="match status" value="1"/>
</dbReference>
<dbReference type="Pfam" id="PF12833">
    <property type="entry name" value="HTH_18"/>
    <property type="match status" value="1"/>
</dbReference>
<dbReference type="Gene3D" id="3.40.50.2300">
    <property type="match status" value="1"/>
</dbReference>
<comment type="caution">
    <text evidence="7">The sequence shown here is derived from an EMBL/GenBank/DDBJ whole genome shotgun (WGS) entry which is preliminary data.</text>
</comment>
<sequence length="387" mass="44508">MCIAGSVWLSGLHTGCASPARTEPVPKSNSLFHWRKPMMNILIVDDEAPIKRSLMKIIEKELRQLRVVSMADNGLEALGKIEELMPDLVITDVRMPVMDGMQLSRAIRARGYQTEIVMVSGYYDYAYLREALQQGVTDYLLKPVDPHEVALTLRRVYQKHENKLKERVEMQTWLADRKSSIRKLAESVWFLHEDHVWEHVDALEDSLGREPDTARSSEYAMQWLTLVNAEFKQLSDGKLGMEQYPEFQEMAKSANFGQHIRKLLSESMEDIRKVRNWGSHRSIRNALDYIQDHYGNETLSLGEIADAVGMSATYFSKCFRQEMGISCIQYITRLRMEKTVELLANPSFKVYEVAHATGFSEYAHFAKVFKKTFGFSPSEYRSNLGIT</sequence>
<dbReference type="SMART" id="SM00448">
    <property type="entry name" value="REC"/>
    <property type="match status" value="1"/>
</dbReference>
<keyword evidence="8" id="KW-1185">Reference proteome</keyword>
<dbReference type="CDD" id="cd17536">
    <property type="entry name" value="REC_YesN-like"/>
    <property type="match status" value="1"/>
</dbReference>
<organism evidence="7 8">
    <name type="scientific">Paenibacillus hemerocallicola</name>
    <dbReference type="NCBI Taxonomy" id="1172614"/>
    <lineage>
        <taxon>Bacteria</taxon>
        <taxon>Bacillati</taxon>
        <taxon>Bacillota</taxon>
        <taxon>Bacilli</taxon>
        <taxon>Bacillales</taxon>
        <taxon>Paenibacillaceae</taxon>
        <taxon>Paenibacillus</taxon>
    </lineage>
</organism>
<dbReference type="InterPro" id="IPR009057">
    <property type="entry name" value="Homeodomain-like_sf"/>
</dbReference>
<keyword evidence="1" id="KW-0805">Transcription regulation</keyword>
<dbReference type="Pfam" id="PF00072">
    <property type="entry name" value="Response_reg"/>
    <property type="match status" value="1"/>
</dbReference>
<dbReference type="AlphaFoldDB" id="A0A5C4TD50"/>
<dbReference type="Gene3D" id="1.10.10.60">
    <property type="entry name" value="Homeodomain-like"/>
    <property type="match status" value="2"/>
</dbReference>
<gene>
    <name evidence="7" type="ORF">FE784_07240</name>
</gene>
<evidence type="ECO:0000256" key="4">
    <source>
        <dbReference type="PROSITE-ProRule" id="PRU00169"/>
    </source>
</evidence>
<dbReference type="InterPro" id="IPR020449">
    <property type="entry name" value="Tscrpt_reg_AraC-type_HTH"/>
</dbReference>
<dbReference type="PANTHER" id="PTHR43280">
    <property type="entry name" value="ARAC-FAMILY TRANSCRIPTIONAL REGULATOR"/>
    <property type="match status" value="1"/>
</dbReference>
<dbReference type="SUPFAM" id="SSF52172">
    <property type="entry name" value="CheY-like"/>
    <property type="match status" value="1"/>
</dbReference>
<dbReference type="InterPro" id="IPR018060">
    <property type="entry name" value="HTH_AraC"/>
</dbReference>
<reference evidence="7 8" key="1">
    <citation type="submission" date="2019-05" db="EMBL/GenBank/DDBJ databases">
        <title>We sequenced the genome of Paenibacillus hemerocallicola KCTC 33185 for further insight into its adaptation and study the phylogeny of Paenibacillus.</title>
        <authorList>
            <person name="Narsing Rao M.P."/>
        </authorList>
    </citation>
    <scope>NUCLEOTIDE SEQUENCE [LARGE SCALE GENOMIC DNA]</scope>
    <source>
        <strain evidence="7 8">KCTC 33185</strain>
    </source>
</reference>
<dbReference type="InterPro" id="IPR018062">
    <property type="entry name" value="HTH_AraC-typ_CS"/>
</dbReference>
<evidence type="ECO:0000313" key="7">
    <source>
        <dbReference type="EMBL" id="TNJ66988.1"/>
    </source>
</evidence>
<dbReference type="OrthoDB" id="9788446at2"/>
<dbReference type="PROSITE" id="PS50110">
    <property type="entry name" value="RESPONSE_REGULATORY"/>
    <property type="match status" value="1"/>
</dbReference>
<dbReference type="GO" id="GO:0043565">
    <property type="term" value="F:sequence-specific DNA binding"/>
    <property type="evidence" value="ECO:0007669"/>
    <property type="project" value="InterPro"/>
</dbReference>
<dbReference type="SMART" id="SM00342">
    <property type="entry name" value="HTH_ARAC"/>
    <property type="match status" value="1"/>
</dbReference>
<dbReference type="GO" id="GO:0003700">
    <property type="term" value="F:DNA-binding transcription factor activity"/>
    <property type="evidence" value="ECO:0007669"/>
    <property type="project" value="InterPro"/>
</dbReference>
<evidence type="ECO:0000313" key="8">
    <source>
        <dbReference type="Proteomes" id="UP000307943"/>
    </source>
</evidence>
<keyword evidence="3" id="KW-0804">Transcription</keyword>